<feature type="domain" description="PKD" evidence="4">
    <location>
        <begin position="194"/>
        <end position="263"/>
    </location>
</feature>
<feature type="chain" id="PRO_5009582403" description="PKD domain-containing protein" evidence="3">
    <location>
        <begin position="21"/>
        <end position="473"/>
    </location>
</feature>
<dbReference type="InterPro" id="IPR022409">
    <property type="entry name" value="PKD/Chitinase_dom"/>
</dbReference>
<evidence type="ECO:0000313" key="7">
    <source>
        <dbReference type="Proteomes" id="UP000178841"/>
    </source>
</evidence>
<dbReference type="PROSITE" id="PS50093">
    <property type="entry name" value="PKD"/>
    <property type="match status" value="1"/>
</dbReference>
<keyword evidence="2" id="KW-1133">Transmembrane helix</keyword>
<evidence type="ECO:0000256" key="2">
    <source>
        <dbReference type="SAM" id="Phobius"/>
    </source>
</evidence>
<feature type="region of interest" description="Disordered" evidence="1">
    <location>
        <begin position="164"/>
        <end position="185"/>
    </location>
</feature>
<accession>A0A1G2CTQ4</accession>
<reference evidence="6 7" key="1">
    <citation type="journal article" date="2016" name="Nat. Commun.">
        <title>Thousands of microbial genomes shed light on interconnected biogeochemical processes in an aquifer system.</title>
        <authorList>
            <person name="Anantharaman K."/>
            <person name="Brown C.T."/>
            <person name="Hug L.A."/>
            <person name="Sharon I."/>
            <person name="Castelle C.J."/>
            <person name="Probst A.J."/>
            <person name="Thomas B.C."/>
            <person name="Singh A."/>
            <person name="Wilkins M.J."/>
            <person name="Karaoz U."/>
            <person name="Brodie E.L."/>
            <person name="Williams K.H."/>
            <person name="Hubbard S.S."/>
            <person name="Banfield J.F."/>
        </authorList>
    </citation>
    <scope>NUCLEOTIDE SEQUENCE [LARGE SCALE GENOMIC DNA]</scope>
</reference>
<dbReference type="SMART" id="SM00089">
    <property type="entry name" value="PKD"/>
    <property type="match status" value="1"/>
</dbReference>
<dbReference type="InterPro" id="IPR001322">
    <property type="entry name" value="Lamin_tail_dom"/>
</dbReference>
<evidence type="ECO:0000313" key="6">
    <source>
        <dbReference type="EMBL" id="OGZ04637.1"/>
    </source>
</evidence>
<dbReference type="SUPFAM" id="SSF49299">
    <property type="entry name" value="PKD domain"/>
    <property type="match status" value="1"/>
</dbReference>
<dbReference type="InterPro" id="IPR013783">
    <property type="entry name" value="Ig-like_fold"/>
</dbReference>
<dbReference type="PROSITE" id="PS51841">
    <property type="entry name" value="LTD"/>
    <property type="match status" value="1"/>
</dbReference>
<dbReference type="Gene3D" id="2.60.40.10">
    <property type="entry name" value="Immunoglobulins"/>
    <property type="match status" value="1"/>
</dbReference>
<evidence type="ECO:0000259" key="5">
    <source>
        <dbReference type="PROSITE" id="PS51841"/>
    </source>
</evidence>
<organism evidence="6 7">
    <name type="scientific">Candidatus Lloydbacteria bacterium RIFCSPHIGHO2_01_FULL_41_20</name>
    <dbReference type="NCBI Taxonomy" id="1798657"/>
    <lineage>
        <taxon>Bacteria</taxon>
        <taxon>Candidatus Lloydiibacteriota</taxon>
    </lineage>
</organism>
<evidence type="ECO:0000259" key="4">
    <source>
        <dbReference type="PROSITE" id="PS50093"/>
    </source>
</evidence>
<dbReference type="InterPro" id="IPR000601">
    <property type="entry name" value="PKD_dom"/>
</dbReference>
<keyword evidence="3" id="KW-0732">Signal</keyword>
<sequence length="473" mass="51121">MKFLYSIIISIFLVPNFAFASFSITEIMYDPKDTDASAGGEWIEVHNDGSVPLDLTKWIFFEADTNHSITADGVSEIPPGEYAVISRDLTVFKNFFTGFSGSLFKASFSLNDGEKLSMKNGKEASPSDEVTYTAEWGAKNDGNSLQKNSNGTFVGAVPTPAFATVSSVPSQSDSPAVPQATSQNNTSNWPVEQQIFANAGSDRIVVVGADVVFEGKALGLEKKPLENARYLWNFGDGSTKEGSAVSHVYKYPGEYTVILDVSSGYFSGSDRAKIIAEESKIFISSIGDETYNYIELSNGSKYEIDLSSWILKSGTVVFYLPARTYIGGNKKLIIPAESSGIMETSPNNTELLYPNGVLATRYGLYLNNETNKVTTNAGAADTTSNKSSPAEVSNNEANGEQKDSIPNNTAAVLLSENKKNANGILPKNYNWLLGILGVIAVSFIGISVIPKKTPPNTTDKKLSAKDFKIIEEE</sequence>
<evidence type="ECO:0000256" key="1">
    <source>
        <dbReference type="SAM" id="MobiDB-lite"/>
    </source>
</evidence>
<dbReference type="EMBL" id="MHLH01000003">
    <property type="protein sequence ID" value="OGZ04637.1"/>
    <property type="molecule type" value="Genomic_DNA"/>
</dbReference>
<dbReference type="SUPFAM" id="SSF74853">
    <property type="entry name" value="Lamin A/C globular tail domain"/>
    <property type="match status" value="1"/>
</dbReference>
<dbReference type="InterPro" id="IPR035986">
    <property type="entry name" value="PKD_dom_sf"/>
</dbReference>
<proteinExistence type="predicted"/>
<dbReference type="InterPro" id="IPR036415">
    <property type="entry name" value="Lamin_tail_dom_sf"/>
</dbReference>
<dbReference type="Gene3D" id="2.60.40.1260">
    <property type="entry name" value="Lamin Tail domain"/>
    <property type="match status" value="1"/>
</dbReference>
<dbReference type="STRING" id="1798657.A2648_00880"/>
<dbReference type="AlphaFoldDB" id="A0A1G2CTQ4"/>
<dbReference type="Pfam" id="PF00932">
    <property type="entry name" value="LTD"/>
    <property type="match status" value="1"/>
</dbReference>
<evidence type="ECO:0000256" key="3">
    <source>
        <dbReference type="SAM" id="SignalP"/>
    </source>
</evidence>
<name>A0A1G2CTQ4_9BACT</name>
<dbReference type="Pfam" id="PF18911">
    <property type="entry name" value="PKD_4"/>
    <property type="match status" value="1"/>
</dbReference>
<feature type="domain" description="LTD" evidence="5">
    <location>
        <begin position="18"/>
        <end position="134"/>
    </location>
</feature>
<feature type="transmembrane region" description="Helical" evidence="2">
    <location>
        <begin position="429"/>
        <end position="449"/>
    </location>
</feature>
<keyword evidence="2" id="KW-0472">Membrane</keyword>
<feature type="region of interest" description="Disordered" evidence="1">
    <location>
        <begin position="375"/>
        <end position="404"/>
    </location>
</feature>
<feature type="signal peptide" evidence="3">
    <location>
        <begin position="1"/>
        <end position="20"/>
    </location>
</feature>
<comment type="caution">
    <text evidence="6">The sequence shown here is derived from an EMBL/GenBank/DDBJ whole genome shotgun (WGS) entry which is preliminary data.</text>
</comment>
<evidence type="ECO:0008006" key="8">
    <source>
        <dbReference type="Google" id="ProtNLM"/>
    </source>
</evidence>
<dbReference type="Proteomes" id="UP000178841">
    <property type="component" value="Unassembled WGS sequence"/>
</dbReference>
<keyword evidence="2" id="KW-0812">Transmembrane</keyword>
<protein>
    <recommendedName>
        <fullName evidence="8">PKD domain-containing protein</fullName>
    </recommendedName>
</protein>
<gene>
    <name evidence="6" type="ORF">A2648_00880</name>
</gene>
<dbReference type="CDD" id="cd00146">
    <property type="entry name" value="PKD"/>
    <property type="match status" value="1"/>
</dbReference>